<feature type="region of interest" description="Disordered" evidence="1">
    <location>
        <begin position="61"/>
        <end position="109"/>
    </location>
</feature>
<proteinExistence type="predicted"/>
<organism evidence="2 3">
    <name type="scientific">Pleuronectes platessa</name>
    <name type="common">European plaice</name>
    <dbReference type="NCBI Taxonomy" id="8262"/>
    <lineage>
        <taxon>Eukaryota</taxon>
        <taxon>Metazoa</taxon>
        <taxon>Chordata</taxon>
        <taxon>Craniata</taxon>
        <taxon>Vertebrata</taxon>
        <taxon>Euteleostomi</taxon>
        <taxon>Actinopterygii</taxon>
        <taxon>Neopterygii</taxon>
        <taxon>Teleostei</taxon>
        <taxon>Neoteleostei</taxon>
        <taxon>Acanthomorphata</taxon>
        <taxon>Carangaria</taxon>
        <taxon>Pleuronectiformes</taxon>
        <taxon>Pleuronectoidei</taxon>
        <taxon>Pleuronectidae</taxon>
        <taxon>Pleuronectes</taxon>
    </lineage>
</organism>
<name>A0A9N7Y1V3_PLEPL</name>
<dbReference type="Proteomes" id="UP001153269">
    <property type="component" value="Unassembled WGS sequence"/>
</dbReference>
<sequence>MSPQRLELEIRRARAAKKGQSSAPRLQRSKVNRSYEGESPVSSGNTTLTPVAHTLVPVLSPNPLQQTVVTDPVEPTGAEQHSEEDKDREEVLEASQESLSLMRGQQPPP</sequence>
<feature type="compositionally biased region" description="Polar residues" evidence="1">
    <location>
        <begin position="40"/>
        <end position="49"/>
    </location>
</feature>
<evidence type="ECO:0000256" key="1">
    <source>
        <dbReference type="SAM" id="MobiDB-lite"/>
    </source>
</evidence>
<keyword evidence="3" id="KW-1185">Reference proteome</keyword>
<evidence type="ECO:0000313" key="3">
    <source>
        <dbReference type="Proteomes" id="UP001153269"/>
    </source>
</evidence>
<feature type="compositionally biased region" description="Basic and acidic residues" evidence="1">
    <location>
        <begin position="80"/>
        <end position="91"/>
    </location>
</feature>
<dbReference type="AlphaFoldDB" id="A0A9N7Y1V3"/>
<evidence type="ECO:0000313" key="2">
    <source>
        <dbReference type="EMBL" id="CAB1414690.1"/>
    </source>
</evidence>
<accession>A0A9N7Y1V3</accession>
<dbReference type="EMBL" id="CADEAL010000118">
    <property type="protein sequence ID" value="CAB1414690.1"/>
    <property type="molecule type" value="Genomic_DNA"/>
</dbReference>
<gene>
    <name evidence="2" type="ORF">PLEPLA_LOCUS2399</name>
</gene>
<comment type="caution">
    <text evidence="2">The sequence shown here is derived from an EMBL/GenBank/DDBJ whole genome shotgun (WGS) entry which is preliminary data.</text>
</comment>
<protein>
    <submittedName>
        <fullName evidence="2">Uncharacterized protein</fullName>
    </submittedName>
</protein>
<feature type="region of interest" description="Disordered" evidence="1">
    <location>
        <begin position="12"/>
        <end position="49"/>
    </location>
</feature>
<reference evidence="2" key="1">
    <citation type="submission" date="2020-03" db="EMBL/GenBank/DDBJ databases">
        <authorList>
            <person name="Weist P."/>
        </authorList>
    </citation>
    <scope>NUCLEOTIDE SEQUENCE</scope>
</reference>